<dbReference type="RefSeq" id="WP_265134768.1">
    <property type="nucleotide sequence ID" value="NZ_FXTX01000013.1"/>
</dbReference>
<organism evidence="2 3">
    <name type="scientific">Venenivibrio stagnispumantis</name>
    <dbReference type="NCBI Taxonomy" id="407998"/>
    <lineage>
        <taxon>Bacteria</taxon>
        <taxon>Pseudomonadati</taxon>
        <taxon>Aquificota</taxon>
        <taxon>Aquificia</taxon>
        <taxon>Aquificales</taxon>
        <taxon>Hydrogenothermaceae</taxon>
        <taxon>Venenivibrio</taxon>
    </lineage>
</organism>
<keyword evidence="3" id="KW-1185">Reference proteome</keyword>
<evidence type="ECO:0000313" key="2">
    <source>
        <dbReference type="EMBL" id="SMP15052.1"/>
    </source>
</evidence>
<reference evidence="2" key="1">
    <citation type="submission" date="2017-05" db="EMBL/GenBank/DDBJ databases">
        <authorList>
            <person name="Varghese N."/>
            <person name="Submissions S."/>
        </authorList>
    </citation>
    <scope>NUCLEOTIDE SEQUENCE</scope>
    <source>
        <strain evidence="2">DSM 18763</strain>
    </source>
</reference>
<evidence type="ECO:0000259" key="1">
    <source>
        <dbReference type="Pfam" id="PF04316"/>
    </source>
</evidence>
<evidence type="ECO:0000313" key="3">
    <source>
        <dbReference type="Proteomes" id="UP001157947"/>
    </source>
</evidence>
<dbReference type="Pfam" id="PF04316">
    <property type="entry name" value="FlgM"/>
    <property type="match status" value="1"/>
</dbReference>
<comment type="caution">
    <text evidence="2">The sequence shown here is derived from an EMBL/GenBank/DDBJ whole genome shotgun (WGS) entry which is preliminary data.</text>
</comment>
<accession>A0AA46AEW5</accession>
<dbReference type="InterPro" id="IPR031316">
    <property type="entry name" value="FlgM_C"/>
</dbReference>
<protein>
    <submittedName>
        <fullName evidence="2">Anti-sigma-28 factor, FlgM family</fullName>
    </submittedName>
</protein>
<dbReference type="InterPro" id="IPR035890">
    <property type="entry name" value="Anti-sigma-28_factor_FlgM_sf"/>
</dbReference>
<gene>
    <name evidence="2" type="ORF">SAMN06264868_11324</name>
</gene>
<dbReference type="SUPFAM" id="SSF101498">
    <property type="entry name" value="Anti-sigma factor FlgM"/>
    <property type="match status" value="1"/>
</dbReference>
<feature type="domain" description="Anti-sigma-28 factor FlgM C-terminal" evidence="1">
    <location>
        <begin position="17"/>
        <end position="61"/>
    </location>
</feature>
<dbReference type="EMBL" id="FXTX01000013">
    <property type="protein sequence ID" value="SMP15052.1"/>
    <property type="molecule type" value="Genomic_DNA"/>
</dbReference>
<sequence length="67" mass="8283">MDKEMYEILKKYLSEEEIEKIENILEKELDVRKEKIIYLRELIQKGDYKVDVEALVEKILDFYRKKN</sequence>
<dbReference type="AlphaFoldDB" id="A0AA46AEW5"/>
<name>A0AA46AEW5_9AQUI</name>
<dbReference type="Proteomes" id="UP001157947">
    <property type="component" value="Unassembled WGS sequence"/>
</dbReference>
<proteinExistence type="predicted"/>